<comment type="caution">
    <text evidence="3">The sequence shown here is derived from an EMBL/GenBank/DDBJ whole genome shotgun (WGS) entry which is preliminary data.</text>
</comment>
<feature type="domain" description="DC1" evidence="2">
    <location>
        <begin position="378"/>
        <end position="421"/>
    </location>
</feature>
<evidence type="ECO:0000313" key="4">
    <source>
        <dbReference type="Proteomes" id="UP000824890"/>
    </source>
</evidence>
<dbReference type="InterPro" id="IPR004146">
    <property type="entry name" value="DC1"/>
</dbReference>
<dbReference type="Pfam" id="PF03107">
    <property type="entry name" value="C1_2"/>
    <property type="match status" value="5"/>
</dbReference>
<dbReference type="PANTHER" id="PTHR32410">
    <property type="entry name" value="CYSTEINE/HISTIDINE-RICH C1 DOMAIN FAMILY PROTEIN"/>
    <property type="match status" value="1"/>
</dbReference>
<evidence type="ECO:0000259" key="2">
    <source>
        <dbReference type="Pfam" id="PF03107"/>
    </source>
</evidence>
<feature type="domain" description="DC1" evidence="2">
    <location>
        <begin position="117"/>
        <end position="161"/>
    </location>
</feature>
<reference evidence="3 4" key="1">
    <citation type="submission" date="2021-05" db="EMBL/GenBank/DDBJ databases">
        <title>Genome Assembly of Synthetic Allotetraploid Brassica napus Reveals Homoeologous Exchanges between Subgenomes.</title>
        <authorList>
            <person name="Davis J.T."/>
        </authorList>
    </citation>
    <scope>NUCLEOTIDE SEQUENCE [LARGE SCALE GENOMIC DNA]</scope>
    <source>
        <strain evidence="4">cv. Da-Ae</strain>
        <tissue evidence="3">Seedling</tissue>
    </source>
</reference>
<sequence length="430" mass="50298">WHSGPLKLCINIEGKYVHCEICYLLRHIIHATNVDFLELRHITRSVSSRSIPEHPYHPKHSLRLVSNYRHIYGIIPEKKCICCSRCHAWVYNCFICDFIMCSSCARKPPVLTIDHPKRHKHALFYFLRKESLTCDICALNHHESLIYSCHQCIFVVHKECIYLPCIIRISRHEHRVSFYSSLTPEKWDCGVCRKSIDTNYGRYTCVKGCSYEHFSHQNHYMKLDNDTNREFNQNRRCQACALPICDDIIYSCMECDDFILHQTCAHIPRKKQHAIHPHPISLQVDSQEWCRACGRQSTGFMYVCHSLGCKFILDVCCAYVSEPFEYQCHPHSLFLTSRLSQTCSICQKYSSVSCLNCGECDFALCFSCATLPNKLRYKHDEHFLILSYNKDASGHFWCEICEKEENIKSKGIYMCSDCNVTPYSMLTWRV</sequence>
<organism evidence="3 4">
    <name type="scientific">Brassica napus</name>
    <name type="common">Rape</name>
    <dbReference type="NCBI Taxonomy" id="3708"/>
    <lineage>
        <taxon>Eukaryota</taxon>
        <taxon>Viridiplantae</taxon>
        <taxon>Streptophyta</taxon>
        <taxon>Embryophyta</taxon>
        <taxon>Tracheophyta</taxon>
        <taxon>Spermatophyta</taxon>
        <taxon>Magnoliopsida</taxon>
        <taxon>eudicotyledons</taxon>
        <taxon>Gunneridae</taxon>
        <taxon>Pentapetalae</taxon>
        <taxon>rosids</taxon>
        <taxon>malvids</taxon>
        <taxon>Brassicales</taxon>
        <taxon>Brassicaceae</taxon>
        <taxon>Brassiceae</taxon>
        <taxon>Brassica</taxon>
    </lineage>
</organism>
<dbReference type="EMBL" id="JAGKQM010000015">
    <property type="protein sequence ID" value="KAH0880004.1"/>
    <property type="molecule type" value="Genomic_DNA"/>
</dbReference>
<dbReference type="SUPFAM" id="SSF57889">
    <property type="entry name" value="Cysteine-rich domain"/>
    <property type="match status" value="3"/>
</dbReference>
<evidence type="ECO:0000313" key="3">
    <source>
        <dbReference type="EMBL" id="KAH0880004.1"/>
    </source>
</evidence>
<accession>A0ABQ7ZIE1</accession>
<feature type="domain" description="DC1" evidence="2">
    <location>
        <begin position="171"/>
        <end position="211"/>
    </location>
</feature>
<proteinExistence type="predicted"/>
<protein>
    <recommendedName>
        <fullName evidence="2">DC1 domain-containing protein</fullName>
    </recommendedName>
</protein>
<dbReference type="PANTHER" id="PTHR32410:SF208">
    <property type="entry name" value="CHP-RICH ZINC FINGER PROTEIN-RELATED"/>
    <property type="match status" value="1"/>
</dbReference>
<feature type="domain" description="DC1" evidence="2">
    <location>
        <begin position="214"/>
        <end position="265"/>
    </location>
</feature>
<name>A0ABQ7ZIE1_BRANA</name>
<keyword evidence="1" id="KW-0677">Repeat</keyword>
<dbReference type="InterPro" id="IPR053192">
    <property type="entry name" value="Vacuole_Formation_Reg"/>
</dbReference>
<dbReference type="InterPro" id="IPR046349">
    <property type="entry name" value="C1-like_sf"/>
</dbReference>
<feature type="non-terminal residue" evidence="3">
    <location>
        <position position="1"/>
    </location>
</feature>
<dbReference type="Proteomes" id="UP000824890">
    <property type="component" value="Unassembled WGS sequence"/>
</dbReference>
<feature type="domain" description="DC1" evidence="2">
    <location>
        <begin position="276"/>
        <end position="318"/>
    </location>
</feature>
<gene>
    <name evidence="3" type="ORF">HID58_067398</name>
</gene>
<evidence type="ECO:0000256" key="1">
    <source>
        <dbReference type="ARBA" id="ARBA00022737"/>
    </source>
</evidence>
<keyword evidence="4" id="KW-1185">Reference proteome</keyword>